<evidence type="ECO:0000256" key="2">
    <source>
        <dbReference type="ARBA" id="ARBA00022771"/>
    </source>
</evidence>
<keyword evidence="2 4" id="KW-0863">Zinc-finger</keyword>
<protein>
    <submittedName>
        <fullName evidence="7">DNL-type zinc finger protein-like</fullName>
    </submittedName>
</protein>
<organism evidence="6 7">
    <name type="scientific">Glossina fuscipes</name>
    <dbReference type="NCBI Taxonomy" id="7396"/>
    <lineage>
        <taxon>Eukaryota</taxon>
        <taxon>Metazoa</taxon>
        <taxon>Ecdysozoa</taxon>
        <taxon>Arthropoda</taxon>
        <taxon>Hexapoda</taxon>
        <taxon>Insecta</taxon>
        <taxon>Pterygota</taxon>
        <taxon>Neoptera</taxon>
        <taxon>Endopterygota</taxon>
        <taxon>Diptera</taxon>
        <taxon>Brachycera</taxon>
        <taxon>Muscomorpha</taxon>
        <taxon>Hippoboscoidea</taxon>
        <taxon>Glossinidae</taxon>
        <taxon>Glossina</taxon>
    </lineage>
</organism>
<keyword evidence="3" id="KW-0862">Zinc</keyword>
<feature type="domain" description="DNL-type" evidence="5">
    <location>
        <begin position="62"/>
        <end position="134"/>
    </location>
</feature>
<keyword evidence="1" id="KW-0479">Metal-binding</keyword>
<dbReference type="Pfam" id="PF05180">
    <property type="entry name" value="zf-DNL"/>
    <property type="match status" value="1"/>
</dbReference>
<accession>A0A9C5ZDI8</accession>
<evidence type="ECO:0000313" key="6">
    <source>
        <dbReference type="Proteomes" id="UP000092443"/>
    </source>
</evidence>
<sequence length="134" mass="15560">MSLVWALKKVFLRIVPRCNPKVLKHMNSEFLNEYGQSIRRRLVEIQRRVDFKPRTNKTGPGNLRSKIQSLCTCKACSTRSIKMTPRLAYYKGFVIVKYDGVSDKHLAANDINWFNDLNGRSAVDDILKEKNEKE</sequence>
<evidence type="ECO:0000259" key="5">
    <source>
        <dbReference type="PROSITE" id="PS51501"/>
    </source>
</evidence>
<evidence type="ECO:0000256" key="1">
    <source>
        <dbReference type="ARBA" id="ARBA00022723"/>
    </source>
</evidence>
<dbReference type="PANTHER" id="PTHR20922">
    <property type="entry name" value="DNL-TYPE ZINC FINGER PROTEIN"/>
    <property type="match status" value="1"/>
</dbReference>
<gene>
    <name evidence="7" type="primary">LOC119644267</name>
</gene>
<dbReference type="GO" id="GO:0050821">
    <property type="term" value="P:protein stabilization"/>
    <property type="evidence" value="ECO:0007669"/>
    <property type="project" value="TreeGrafter"/>
</dbReference>
<dbReference type="GO" id="GO:0030150">
    <property type="term" value="P:protein import into mitochondrial matrix"/>
    <property type="evidence" value="ECO:0007669"/>
    <property type="project" value="TreeGrafter"/>
</dbReference>
<dbReference type="InterPro" id="IPR007853">
    <property type="entry name" value="Znf_DNL-typ"/>
</dbReference>
<reference evidence="7" key="1">
    <citation type="submission" date="2025-08" db="UniProtKB">
        <authorList>
            <consortium name="RefSeq"/>
        </authorList>
    </citation>
    <scope>IDENTIFICATION</scope>
    <source>
        <tissue evidence="7">Whole body pupa</tissue>
    </source>
</reference>
<dbReference type="KEGG" id="gfs:119644267"/>
<dbReference type="AlphaFoldDB" id="A0A9C5ZDI8"/>
<dbReference type="Proteomes" id="UP000092443">
    <property type="component" value="Unplaced"/>
</dbReference>
<dbReference type="GO" id="GO:0008270">
    <property type="term" value="F:zinc ion binding"/>
    <property type="evidence" value="ECO:0007669"/>
    <property type="project" value="UniProtKB-KW"/>
</dbReference>
<dbReference type="GO" id="GO:0051087">
    <property type="term" value="F:protein-folding chaperone binding"/>
    <property type="evidence" value="ECO:0007669"/>
    <property type="project" value="TreeGrafter"/>
</dbReference>
<evidence type="ECO:0000256" key="3">
    <source>
        <dbReference type="ARBA" id="ARBA00022833"/>
    </source>
</evidence>
<name>A0A9C5ZDI8_9MUSC</name>
<keyword evidence="6" id="KW-1185">Reference proteome</keyword>
<dbReference type="GO" id="GO:0005739">
    <property type="term" value="C:mitochondrion"/>
    <property type="evidence" value="ECO:0007669"/>
    <property type="project" value="TreeGrafter"/>
</dbReference>
<dbReference type="RefSeq" id="XP_037899730.1">
    <property type="nucleotide sequence ID" value="XM_038043802.1"/>
</dbReference>
<evidence type="ECO:0000313" key="7">
    <source>
        <dbReference type="RefSeq" id="XP_037899730.1"/>
    </source>
</evidence>
<dbReference type="GeneID" id="119644267"/>
<evidence type="ECO:0000256" key="4">
    <source>
        <dbReference type="PROSITE-ProRule" id="PRU00834"/>
    </source>
</evidence>
<dbReference type="GO" id="GO:0006457">
    <property type="term" value="P:protein folding"/>
    <property type="evidence" value="ECO:0007669"/>
    <property type="project" value="TreeGrafter"/>
</dbReference>
<dbReference type="InterPro" id="IPR024158">
    <property type="entry name" value="Mt_import_TIM15"/>
</dbReference>
<dbReference type="PROSITE" id="PS51501">
    <property type="entry name" value="ZF_DNL"/>
    <property type="match status" value="1"/>
</dbReference>
<dbReference type="PANTHER" id="PTHR20922:SF13">
    <property type="entry name" value="DNL-TYPE ZINC FINGER PROTEIN"/>
    <property type="match status" value="1"/>
</dbReference>
<proteinExistence type="predicted"/>